<dbReference type="SMART" id="SM00564">
    <property type="entry name" value="PQQ"/>
    <property type="match status" value="2"/>
</dbReference>
<feature type="domain" description="Pyrrolo-quinoline quinone repeat" evidence="3">
    <location>
        <begin position="63"/>
        <end position="161"/>
    </location>
</feature>
<feature type="chain" id="PRO_5012646419" description="Pyrrolo-quinoline quinone repeat domain-containing protein" evidence="2">
    <location>
        <begin position="24"/>
        <end position="598"/>
    </location>
</feature>
<dbReference type="Gene3D" id="2.130.10.10">
    <property type="entry name" value="YVTN repeat-like/Quinoprotein amine dehydrogenase"/>
    <property type="match status" value="2"/>
</dbReference>
<feature type="domain" description="Pyrrolo-quinoline quinone repeat" evidence="3">
    <location>
        <begin position="375"/>
        <end position="484"/>
    </location>
</feature>
<feature type="signal peptide" evidence="2">
    <location>
        <begin position="1"/>
        <end position="23"/>
    </location>
</feature>
<dbReference type="PANTHER" id="PTHR34512:SF30">
    <property type="entry name" value="OUTER MEMBRANE PROTEIN ASSEMBLY FACTOR BAMB"/>
    <property type="match status" value="1"/>
</dbReference>
<accession>A0A225EE29</accession>
<evidence type="ECO:0000256" key="1">
    <source>
        <dbReference type="SAM" id="MobiDB-lite"/>
    </source>
</evidence>
<name>A0A225EE29_9BACT</name>
<dbReference type="InterPro" id="IPR011047">
    <property type="entry name" value="Quinoprotein_ADH-like_sf"/>
</dbReference>
<proteinExistence type="predicted"/>
<dbReference type="SUPFAM" id="SSF50998">
    <property type="entry name" value="Quinoprotein alcohol dehydrogenase-like"/>
    <property type="match status" value="2"/>
</dbReference>
<gene>
    <name evidence="4" type="ORF">FRUB_00266</name>
</gene>
<evidence type="ECO:0000313" key="4">
    <source>
        <dbReference type="EMBL" id="OWK46567.1"/>
    </source>
</evidence>
<evidence type="ECO:0000259" key="3">
    <source>
        <dbReference type="Pfam" id="PF13360"/>
    </source>
</evidence>
<dbReference type="OrthoDB" id="253494at2"/>
<dbReference type="PANTHER" id="PTHR34512">
    <property type="entry name" value="CELL SURFACE PROTEIN"/>
    <property type="match status" value="1"/>
</dbReference>
<feature type="region of interest" description="Disordered" evidence="1">
    <location>
        <begin position="544"/>
        <end position="598"/>
    </location>
</feature>
<organism evidence="4 5">
    <name type="scientific">Fimbriiglobus ruber</name>
    <dbReference type="NCBI Taxonomy" id="1908690"/>
    <lineage>
        <taxon>Bacteria</taxon>
        <taxon>Pseudomonadati</taxon>
        <taxon>Planctomycetota</taxon>
        <taxon>Planctomycetia</taxon>
        <taxon>Gemmatales</taxon>
        <taxon>Gemmataceae</taxon>
        <taxon>Fimbriiglobus</taxon>
    </lineage>
</organism>
<dbReference type="Pfam" id="PF13360">
    <property type="entry name" value="PQQ_2"/>
    <property type="match status" value="2"/>
</dbReference>
<dbReference type="AlphaFoldDB" id="A0A225EE29"/>
<evidence type="ECO:0000313" key="5">
    <source>
        <dbReference type="Proteomes" id="UP000214646"/>
    </source>
</evidence>
<reference evidence="5" key="1">
    <citation type="submission" date="2017-06" db="EMBL/GenBank/DDBJ databases">
        <title>Genome analysis of Fimbriiglobus ruber SP5, the first member of the order Planctomycetales with confirmed chitinolytic capability.</title>
        <authorList>
            <person name="Ravin N.V."/>
            <person name="Rakitin A.L."/>
            <person name="Ivanova A.A."/>
            <person name="Beletsky A.V."/>
            <person name="Kulichevskaya I.S."/>
            <person name="Mardanov A.V."/>
            <person name="Dedysh S.N."/>
        </authorList>
    </citation>
    <scope>NUCLEOTIDE SEQUENCE [LARGE SCALE GENOMIC DNA]</scope>
    <source>
        <strain evidence="5">SP5</strain>
    </source>
</reference>
<dbReference type="EMBL" id="NIDE01000001">
    <property type="protein sequence ID" value="OWK46567.1"/>
    <property type="molecule type" value="Genomic_DNA"/>
</dbReference>
<dbReference type="RefSeq" id="WP_088251781.1">
    <property type="nucleotide sequence ID" value="NZ_NIDE01000001.1"/>
</dbReference>
<evidence type="ECO:0000256" key="2">
    <source>
        <dbReference type="SAM" id="SignalP"/>
    </source>
</evidence>
<comment type="caution">
    <text evidence="4">The sequence shown here is derived from an EMBL/GenBank/DDBJ whole genome shotgun (WGS) entry which is preliminary data.</text>
</comment>
<dbReference type="InterPro" id="IPR002372">
    <property type="entry name" value="PQQ_rpt_dom"/>
</dbReference>
<sequence length="598" mass="65680">MRFHPAIAITTIAVLSFAGRAAAQFAAVPPERSALERLNLRSEWTSFIPIEGRDDGIGQVQVADEDQVFVQTKAGLLIALDARTGHMQWSLRYPAANAPLYPVGYNDRFVYAVNVTRLVIVHRYSGLVEFDYEMPGAITSGPVPDRDLVYVILNGTRVMAYKFPSLIKAADQADRRRAPGAGKPVNPADAAAARFATGTGFPFREESFDQPRYKVDQSEPAVGLGTIQRTPSLSALPSITPPYTLQNRLLASTPSLAVVANLRQPYHYRAEFMQYNQRTPSVSAIPPSIARVHQLANLRPRAVTPDVVWAHGVGRRLQFEPILTDTESYSPKEPRIVRLWATTDNATRLISLTRTNGDLEIDFPLQDTIASPLSGPAFIGGDVLLGFVGLVDGNLVAVDLLRGGEAGIRVEWRANVGGLINHKPLATPDAVFASGDNSGLSKIDIQTGELLWKTERNVDRVVAVNDEFVYGLDRTGTIQLFDRKKPGTGDYRVIGSVGQLSMTGFDVKVMNEQTDRIVMAANSGIMVCLRDASPKYSRPVRIAAPGKPVVKKVEPKDPAMMPEDPPKEEPKKEEPKKEAPKKEIKKDEPKKEMKKDDN</sequence>
<protein>
    <recommendedName>
        <fullName evidence="3">Pyrrolo-quinoline quinone repeat domain-containing protein</fullName>
    </recommendedName>
</protein>
<keyword evidence="5" id="KW-1185">Reference proteome</keyword>
<feature type="compositionally biased region" description="Basic and acidic residues" evidence="1">
    <location>
        <begin position="564"/>
        <end position="598"/>
    </location>
</feature>
<dbReference type="InterPro" id="IPR015943">
    <property type="entry name" value="WD40/YVTN_repeat-like_dom_sf"/>
</dbReference>
<keyword evidence="2" id="KW-0732">Signal</keyword>
<dbReference type="InterPro" id="IPR018391">
    <property type="entry name" value="PQQ_b-propeller_rpt"/>
</dbReference>
<dbReference type="Proteomes" id="UP000214646">
    <property type="component" value="Unassembled WGS sequence"/>
</dbReference>